<evidence type="ECO:0000313" key="3">
    <source>
        <dbReference type="Proteomes" id="UP000000547"/>
    </source>
</evidence>
<organism evidence="2 3">
    <name type="scientific">Colwellia psychrerythraea (strain 34H / ATCC BAA-681)</name>
    <name type="common">Vibrio psychroerythus</name>
    <dbReference type="NCBI Taxonomy" id="167879"/>
    <lineage>
        <taxon>Bacteria</taxon>
        <taxon>Pseudomonadati</taxon>
        <taxon>Pseudomonadota</taxon>
        <taxon>Gammaproteobacteria</taxon>
        <taxon>Alteromonadales</taxon>
        <taxon>Colwelliaceae</taxon>
        <taxon>Colwellia</taxon>
    </lineage>
</organism>
<keyword evidence="1" id="KW-1133">Transmembrane helix</keyword>
<keyword evidence="1" id="KW-0472">Membrane</keyword>
<feature type="transmembrane region" description="Helical" evidence="1">
    <location>
        <begin position="107"/>
        <end position="131"/>
    </location>
</feature>
<name>Q489Y4_COLP3</name>
<reference evidence="2" key="1">
    <citation type="journal article" date="2005" name="Proc. Natl. Acad. Sci. U.S.A.">
        <title>The psychrophilic lifestyle as revealed by the genome sequence of Colwellia psychrerythraea 34H through genomic and proteomic analyses.</title>
        <authorList>
            <person name="Methe B.A."/>
            <person name="Nelson K.E."/>
            <person name="Deming J.W."/>
            <person name="Momen B."/>
            <person name="Melamud E."/>
            <person name="Zhang X."/>
            <person name="Moult J."/>
            <person name="Madupu R."/>
            <person name="Nelson W.C."/>
            <person name="Dodson R.J."/>
            <person name="Brinkac L.M."/>
            <person name="Daugherty S.C."/>
            <person name="Durkin A.S."/>
            <person name="DeBoy R.T."/>
            <person name="Kolonay J.F."/>
            <person name="Sullivan S.A."/>
            <person name="Zhou L."/>
            <person name="Davidsen T.M."/>
            <person name="Wu M."/>
            <person name="Huston A.L."/>
            <person name="Lewis M."/>
            <person name="Weaver B."/>
            <person name="Weidman J.F."/>
            <person name="Khouri H."/>
            <person name="Utterback T.R."/>
            <person name="Feldblyum T.V."/>
            <person name="Fraser C.M."/>
        </authorList>
    </citation>
    <scope>NUCLEOTIDE SEQUENCE [LARGE SCALE GENOMIC DNA]</scope>
    <source>
        <strain evidence="2">34H</strain>
    </source>
</reference>
<dbReference type="Proteomes" id="UP000000547">
    <property type="component" value="Chromosome"/>
</dbReference>
<feature type="transmembrane region" description="Helical" evidence="1">
    <location>
        <begin position="152"/>
        <end position="172"/>
    </location>
</feature>
<dbReference type="RefSeq" id="WP_011041233.1">
    <property type="nucleotide sequence ID" value="NC_003910.7"/>
</dbReference>
<sequence length="176" mass="20215">MLTSETNYSECSYEELLDVLQHIDQDKYHERYQILLLEIDNRKKGIPPKTSFKSKPSTYTVKKNDGVIVKVISELKLNTSRLLKTIFILACISTFLTAILVPQSEGYGDLVATVAFIFLCPFLLVYCIHAIRIGEIEIKIITVKRSESPESFWFGILLYSVFSISILSILFWQTYT</sequence>
<dbReference type="EMBL" id="CP000083">
    <property type="protein sequence ID" value="AAZ25831.1"/>
    <property type="molecule type" value="Genomic_DNA"/>
</dbReference>
<proteinExistence type="predicted"/>
<protein>
    <submittedName>
        <fullName evidence="2">Uncharacterized protein</fullName>
    </submittedName>
</protein>
<keyword evidence="1" id="KW-0812">Transmembrane</keyword>
<dbReference type="AlphaFoldDB" id="Q489Y4"/>
<feature type="transmembrane region" description="Helical" evidence="1">
    <location>
        <begin position="82"/>
        <end position="101"/>
    </location>
</feature>
<dbReference type="KEGG" id="cps:CPS_0372"/>
<gene>
    <name evidence="2" type="ordered locus">CPS_0372</name>
</gene>
<accession>Q489Y4</accession>
<dbReference type="HOGENOM" id="CLU_1522660_0_0_6"/>
<evidence type="ECO:0000256" key="1">
    <source>
        <dbReference type="SAM" id="Phobius"/>
    </source>
</evidence>
<dbReference type="STRING" id="167879.CPS_0372"/>
<evidence type="ECO:0000313" key="2">
    <source>
        <dbReference type="EMBL" id="AAZ25831.1"/>
    </source>
</evidence>